<evidence type="ECO:0000313" key="3">
    <source>
        <dbReference type="Proteomes" id="UP000028488"/>
    </source>
</evidence>
<dbReference type="Gene3D" id="1.10.260.40">
    <property type="entry name" value="lambda repressor-like DNA-binding domains"/>
    <property type="match status" value="1"/>
</dbReference>
<dbReference type="SUPFAM" id="SSF47413">
    <property type="entry name" value="lambda repressor-like DNA-binding domains"/>
    <property type="match status" value="1"/>
</dbReference>
<dbReference type="eggNOG" id="COG1396">
    <property type="taxonomic scope" value="Bacteria"/>
</dbReference>
<evidence type="ECO:0000313" key="2">
    <source>
        <dbReference type="EMBL" id="AII04111.1"/>
    </source>
</evidence>
<sequence>MSSTDLRTEIREFLSTRRARITPEQSGLPVYGGNRRVKGLRREEVAMLAGVSVDYYVRMERGNLAGASDSVLDGLIVALQLDDAERDHLFALARQAQASTTRRPRTPPVTVRPAIQQVLDAITDAPAWVRNGRHDIIAMNDLARALYSPVLADPRRPANTTRFVYLHPQAAADFFVDYDTIARDAAAMLRLEAGRNPHDKALIALVGELSTQSELFRQRWASQDVRFHRSGRKRLHHPAVGQLDLDFEALELSSEPGLQLNIYTAAAGTPTADALTLLASWAASQERLGTEHDAPSRPH</sequence>
<name>A0A076EEQ1_RHOOP</name>
<dbReference type="Pfam" id="PF13560">
    <property type="entry name" value="HTH_31"/>
    <property type="match status" value="1"/>
</dbReference>
<feature type="domain" description="MmyB-like transcription regulator ligand binding" evidence="1">
    <location>
        <begin position="111"/>
        <end position="278"/>
    </location>
</feature>
<protein>
    <submittedName>
        <fullName evidence="2">XRE family transcriptional regulator</fullName>
    </submittedName>
</protein>
<dbReference type="Gene3D" id="3.30.450.180">
    <property type="match status" value="1"/>
</dbReference>
<dbReference type="Pfam" id="PF17765">
    <property type="entry name" value="MLTR_LBD"/>
    <property type="match status" value="1"/>
</dbReference>
<dbReference type="RefSeq" id="WP_128638763.1">
    <property type="nucleotide sequence ID" value="NZ_CP008947.1"/>
</dbReference>
<reference evidence="2 3" key="1">
    <citation type="submission" date="2014-07" db="EMBL/GenBank/DDBJ databases">
        <title>Genome Sequence of Rhodococcus opacus Strain R7, a Biodegrader of Mono- and Polycyclic Aromatic Hydrocarbons.</title>
        <authorList>
            <person name="Di Gennaro P."/>
            <person name="Zampolli J."/>
            <person name="Presti I."/>
            <person name="Cappelletti M."/>
            <person name="D'Ursi P."/>
            <person name="Orro A."/>
            <person name="Mezzelani A."/>
            <person name="Milanesi L."/>
        </authorList>
    </citation>
    <scope>NUCLEOTIDE SEQUENCE [LARGE SCALE GENOMIC DNA]</scope>
    <source>
        <strain evidence="2 3">R7</strain>
    </source>
</reference>
<dbReference type="EMBL" id="CP008947">
    <property type="protein sequence ID" value="AII04111.1"/>
    <property type="molecule type" value="Genomic_DNA"/>
</dbReference>
<dbReference type="AlphaFoldDB" id="A0A076EEQ1"/>
<dbReference type="InterPro" id="IPR010982">
    <property type="entry name" value="Lambda_DNA-bd_dom_sf"/>
</dbReference>
<dbReference type="InterPro" id="IPR001387">
    <property type="entry name" value="Cro/C1-type_HTH"/>
</dbReference>
<dbReference type="InterPro" id="IPR041413">
    <property type="entry name" value="MLTR_LBD"/>
</dbReference>
<evidence type="ECO:0000259" key="1">
    <source>
        <dbReference type="Pfam" id="PF17765"/>
    </source>
</evidence>
<accession>A0A076EEQ1</accession>
<dbReference type="GO" id="GO:0003677">
    <property type="term" value="F:DNA binding"/>
    <property type="evidence" value="ECO:0007669"/>
    <property type="project" value="InterPro"/>
</dbReference>
<dbReference type="CDD" id="cd00093">
    <property type="entry name" value="HTH_XRE"/>
    <property type="match status" value="1"/>
</dbReference>
<dbReference type="Proteomes" id="UP000028488">
    <property type="component" value="Chromosome"/>
</dbReference>
<dbReference type="PANTHER" id="PTHR35010">
    <property type="entry name" value="BLL4672 PROTEIN-RELATED"/>
    <property type="match status" value="1"/>
</dbReference>
<gene>
    <name evidence="2" type="ORF">EP51_05660</name>
</gene>
<organism evidence="2 3">
    <name type="scientific">Rhodococcus opacus</name>
    <name type="common">Nocardia opaca</name>
    <dbReference type="NCBI Taxonomy" id="37919"/>
    <lineage>
        <taxon>Bacteria</taxon>
        <taxon>Bacillati</taxon>
        <taxon>Actinomycetota</taxon>
        <taxon>Actinomycetes</taxon>
        <taxon>Mycobacteriales</taxon>
        <taxon>Nocardiaceae</taxon>
        <taxon>Rhodococcus</taxon>
    </lineage>
</organism>
<proteinExistence type="predicted"/>
<dbReference type="PANTHER" id="PTHR35010:SF2">
    <property type="entry name" value="BLL4672 PROTEIN"/>
    <property type="match status" value="1"/>
</dbReference>